<dbReference type="GeneID" id="43637624"/>
<dbReference type="EMBL" id="ML743555">
    <property type="protein sequence ID" value="KAE8142194.1"/>
    <property type="molecule type" value="Genomic_DNA"/>
</dbReference>
<name>A0A5N6T755_ASPPS</name>
<dbReference type="AlphaFoldDB" id="A0A5N6T755"/>
<keyword evidence="3" id="KW-1185">Reference proteome</keyword>
<proteinExistence type="predicted"/>
<accession>A0A5N6T755</accession>
<keyword evidence="1" id="KW-0812">Transmembrane</keyword>
<evidence type="ECO:0000256" key="1">
    <source>
        <dbReference type="SAM" id="Phobius"/>
    </source>
</evidence>
<sequence>MMSHGDSEPLAFVKHSSGLLYGLGTVLVASLFIFLCMDFVIGSPSPPKLCFLFRGNYY</sequence>
<reference evidence="2 3" key="1">
    <citation type="submission" date="2019-04" db="EMBL/GenBank/DDBJ databases">
        <title>Friends and foes A comparative genomics study of 23 Aspergillus species from section Flavi.</title>
        <authorList>
            <consortium name="DOE Joint Genome Institute"/>
            <person name="Kjaerbolling I."/>
            <person name="Vesth T."/>
            <person name="Frisvad J.C."/>
            <person name="Nybo J.L."/>
            <person name="Theobald S."/>
            <person name="Kildgaard S."/>
            <person name="Isbrandt T."/>
            <person name="Kuo A."/>
            <person name="Sato A."/>
            <person name="Lyhne E.K."/>
            <person name="Kogle M.E."/>
            <person name="Wiebenga A."/>
            <person name="Kun R.S."/>
            <person name="Lubbers R.J."/>
            <person name="Makela M.R."/>
            <person name="Barry K."/>
            <person name="Chovatia M."/>
            <person name="Clum A."/>
            <person name="Daum C."/>
            <person name="Haridas S."/>
            <person name="He G."/>
            <person name="LaButti K."/>
            <person name="Lipzen A."/>
            <person name="Mondo S."/>
            <person name="Riley R."/>
            <person name="Salamov A."/>
            <person name="Simmons B.A."/>
            <person name="Magnuson J.K."/>
            <person name="Henrissat B."/>
            <person name="Mortensen U.H."/>
            <person name="Larsen T.O."/>
            <person name="Devries R.P."/>
            <person name="Grigoriev I.V."/>
            <person name="Machida M."/>
            <person name="Baker S.E."/>
            <person name="Andersen M.R."/>
        </authorList>
    </citation>
    <scope>NUCLEOTIDE SEQUENCE [LARGE SCALE GENOMIC DNA]</scope>
    <source>
        <strain evidence="2 3">CBS 117625</strain>
    </source>
</reference>
<feature type="transmembrane region" description="Helical" evidence="1">
    <location>
        <begin position="20"/>
        <end position="41"/>
    </location>
</feature>
<protein>
    <submittedName>
        <fullName evidence="2">Uncharacterized protein</fullName>
    </submittedName>
</protein>
<keyword evidence="1" id="KW-0472">Membrane</keyword>
<keyword evidence="1" id="KW-1133">Transmembrane helix</keyword>
<organism evidence="2 3">
    <name type="scientific">Aspergillus pseudotamarii</name>
    <dbReference type="NCBI Taxonomy" id="132259"/>
    <lineage>
        <taxon>Eukaryota</taxon>
        <taxon>Fungi</taxon>
        <taxon>Dikarya</taxon>
        <taxon>Ascomycota</taxon>
        <taxon>Pezizomycotina</taxon>
        <taxon>Eurotiomycetes</taxon>
        <taxon>Eurotiomycetidae</taxon>
        <taxon>Eurotiales</taxon>
        <taxon>Aspergillaceae</taxon>
        <taxon>Aspergillus</taxon>
        <taxon>Aspergillus subgen. Circumdati</taxon>
    </lineage>
</organism>
<evidence type="ECO:0000313" key="3">
    <source>
        <dbReference type="Proteomes" id="UP000325672"/>
    </source>
</evidence>
<evidence type="ECO:0000313" key="2">
    <source>
        <dbReference type="EMBL" id="KAE8142194.1"/>
    </source>
</evidence>
<gene>
    <name evidence="2" type="ORF">BDV38DRAFT_236102</name>
</gene>
<dbReference type="Proteomes" id="UP000325672">
    <property type="component" value="Unassembled WGS sequence"/>
</dbReference>
<dbReference type="RefSeq" id="XP_031918257.1">
    <property type="nucleotide sequence ID" value="XM_032053414.1"/>
</dbReference>